<evidence type="ECO:0000313" key="4">
    <source>
        <dbReference type="EMBL" id="MBD3364857.1"/>
    </source>
</evidence>
<dbReference type="Pfam" id="PF00571">
    <property type="entry name" value="CBS"/>
    <property type="match status" value="2"/>
</dbReference>
<gene>
    <name evidence="4" type="ORF">GF359_06545</name>
</gene>
<feature type="domain" description="CBS" evidence="3">
    <location>
        <begin position="49"/>
        <end position="109"/>
    </location>
</feature>
<dbReference type="SMART" id="SM00116">
    <property type="entry name" value="CBS"/>
    <property type="match status" value="2"/>
</dbReference>
<accession>A0A9D5QD87</accession>
<dbReference type="CDD" id="cd04590">
    <property type="entry name" value="CBS_pair_CorC_HlyC_assoc"/>
    <property type="match status" value="1"/>
</dbReference>
<keyword evidence="2" id="KW-0129">CBS domain</keyword>
<protein>
    <submittedName>
        <fullName evidence="4">CBS domain-containing protein</fullName>
    </submittedName>
</protein>
<sequence>RRGEKLSITRLDLLTALRLGERIGSIEGKTSPRVANLFRAFDIPLAEVMTPWDRVVTLHDRASHKRILKAIDEHSYTRYPVVDKKTGKLKGILHTKDLLMPRRKLRKPFFTKPGVRITELLKTMQSNRAHMAIILNRSGDPTGLVTLEDLLEEFIGEIRSEE</sequence>
<organism evidence="4 5">
    <name type="scientific">candidate division WOR-3 bacterium</name>
    <dbReference type="NCBI Taxonomy" id="2052148"/>
    <lineage>
        <taxon>Bacteria</taxon>
        <taxon>Bacteria division WOR-3</taxon>
    </lineage>
</organism>
<name>A0A9D5QD87_UNCW3</name>
<dbReference type="PANTHER" id="PTHR43099:SF5">
    <property type="entry name" value="HLYC_CORC FAMILY TRANSPORTER"/>
    <property type="match status" value="1"/>
</dbReference>
<feature type="non-terminal residue" evidence="4">
    <location>
        <position position="1"/>
    </location>
</feature>
<evidence type="ECO:0000313" key="5">
    <source>
        <dbReference type="Proteomes" id="UP000630660"/>
    </source>
</evidence>
<dbReference type="Proteomes" id="UP000630660">
    <property type="component" value="Unassembled WGS sequence"/>
</dbReference>
<dbReference type="EMBL" id="WJKJ01000220">
    <property type="protein sequence ID" value="MBD3364857.1"/>
    <property type="molecule type" value="Genomic_DNA"/>
</dbReference>
<evidence type="ECO:0000259" key="3">
    <source>
        <dbReference type="PROSITE" id="PS51371"/>
    </source>
</evidence>
<reference evidence="4" key="1">
    <citation type="submission" date="2019-11" db="EMBL/GenBank/DDBJ databases">
        <title>Microbial mats filling the niche in hypersaline microbial mats.</title>
        <authorList>
            <person name="Wong H.L."/>
            <person name="Macleod F.I."/>
            <person name="White R.A. III"/>
            <person name="Burns B.P."/>
        </authorList>
    </citation>
    <scope>NUCLEOTIDE SEQUENCE</scope>
    <source>
        <strain evidence="4">Bin_327</strain>
    </source>
</reference>
<dbReference type="PANTHER" id="PTHR43099">
    <property type="entry name" value="UPF0053 PROTEIN YRKA"/>
    <property type="match status" value="1"/>
</dbReference>
<evidence type="ECO:0000256" key="2">
    <source>
        <dbReference type="PROSITE-ProRule" id="PRU00703"/>
    </source>
</evidence>
<evidence type="ECO:0000256" key="1">
    <source>
        <dbReference type="ARBA" id="ARBA00022737"/>
    </source>
</evidence>
<dbReference type="InterPro" id="IPR051676">
    <property type="entry name" value="UPF0053_domain"/>
</dbReference>
<dbReference type="AlphaFoldDB" id="A0A9D5QD87"/>
<dbReference type="InterPro" id="IPR000644">
    <property type="entry name" value="CBS_dom"/>
</dbReference>
<dbReference type="InterPro" id="IPR044751">
    <property type="entry name" value="Ion_transp-like_CBS"/>
</dbReference>
<dbReference type="Gene3D" id="3.10.580.10">
    <property type="entry name" value="CBS-domain"/>
    <property type="match status" value="1"/>
</dbReference>
<dbReference type="InterPro" id="IPR046342">
    <property type="entry name" value="CBS_dom_sf"/>
</dbReference>
<dbReference type="PROSITE" id="PS51371">
    <property type="entry name" value="CBS"/>
    <property type="match status" value="1"/>
</dbReference>
<proteinExistence type="predicted"/>
<comment type="caution">
    <text evidence="4">The sequence shown here is derived from an EMBL/GenBank/DDBJ whole genome shotgun (WGS) entry which is preliminary data.</text>
</comment>
<dbReference type="SUPFAM" id="SSF54631">
    <property type="entry name" value="CBS-domain pair"/>
    <property type="match status" value="1"/>
</dbReference>
<keyword evidence="1" id="KW-0677">Repeat</keyword>